<keyword evidence="1 3" id="KW-0436">Ligase</keyword>
<dbReference type="GO" id="GO:0005737">
    <property type="term" value="C:cytoplasm"/>
    <property type="evidence" value="ECO:0007669"/>
    <property type="project" value="TreeGrafter"/>
</dbReference>
<accession>A0A2A4G665</accession>
<dbReference type="InterPro" id="IPR045864">
    <property type="entry name" value="aa-tRNA-synth_II/BPL/LPL"/>
</dbReference>
<protein>
    <submittedName>
        <fullName evidence="3">Biotin--[acetyl-CoA-carboxylase] ligase</fullName>
    </submittedName>
</protein>
<dbReference type="SUPFAM" id="SSF55681">
    <property type="entry name" value="Class II aaRS and biotin synthetases"/>
    <property type="match status" value="1"/>
</dbReference>
<dbReference type="InterPro" id="IPR004408">
    <property type="entry name" value="Biotin_CoA_COase_ligase"/>
</dbReference>
<dbReference type="PANTHER" id="PTHR12835:SF5">
    <property type="entry name" value="BIOTIN--PROTEIN LIGASE"/>
    <property type="match status" value="1"/>
</dbReference>
<dbReference type="Gene3D" id="3.30.930.10">
    <property type="entry name" value="Bira Bifunctional Protein, Domain 2"/>
    <property type="match status" value="1"/>
</dbReference>
<evidence type="ECO:0000313" key="4">
    <source>
        <dbReference type="Proteomes" id="UP000219559"/>
    </source>
</evidence>
<dbReference type="OrthoDB" id="9807064at2"/>
<dbReference type="InterPro" id="IPR004143">
    <property type="entry name" value="BPL_LPL_catalytic"/>
</dbReference>
<dbReference type="NCBIfam" id="TIGR00121">
    <property type="entry name" value="birA_ligase"/>
    <property type="match status" value="1"/>
</dbReference>
<evidence type="ECO:0000313" key="3">
    <source>
        <dbReference type="EMBL" id="PCE63478.1"/>
    </source>
</evidence>
<feature type="domain" description="BPL/LPL catalytic" evidence="2">
    <location>
        <begin position="1"/>
        <end position="177"/>
    </location>
</feature>
<dbReference type="Proteomes" id="UP000219559">
    <property type="component" value="Unassembled WGS sequence"/>
</dbReference>
<proteinExistence type="predicted"/>
<sequence>MEIIKIDAIGSTNSYLKDLLLKESLDKPLVVQTQDQFGGRGQRGNTWVSEPGKNLTFSVLWPFEGLPAQDQFQVNMAVSLALFKVLNDYELPDVKVKWPNDILSGNTKICGILIENLLRGPYLAHSIIGIGLNVNQRSFIGLPKANSMAGVMRHSYDLDTVLMALLMALEDNLKDIQLHGKALKQTYEHHLFRKGEPVVFDLSSGETLEGTIMGVTDLGQLRVLPTNGFERRFGFQEIKLRY</sequence>
<evidence type="ECO:0000259" key="2">
    <source>
        <dbReference type="PROSITE" id="PS51733"/>
    </source>
</evidence>
<dbReference type="Pfam" id="PF03099">
    <property type="entry name" value="BPL_LplA_LipB"/>
    <property type="match status" value="1"/>
</dbReference>
<reference evidence="3 4" key="1">
    <citation type="submission" date="2017-04" db="EMBL/GenBank/DDBJ databases">
        <title>A new member of the family Flavobacteriaceae isolated from ascidians.</title>
        <authorList>
            <person name="Chen L."/>
        </authorList>
    </citation>
    <scope>NUCLEOTIDE SEQUENCE [LARGE SCALE GENOMIC DNA]</scope>
    <source>
        <strain evidence="3 4">HQA918</strain>
    </source>
</reference>
<evidence type="ECO:0000256" key="1">
    <source>
        <dbReference type="ARBA" id="ARBA00022598"/>
    </source>
</evidence>
<organism evidence="3 4">
    <name type="scientific">Sediminicola luteus</name>
    <dbReference type="NCBI Taxonomy" id="319238"/>
    <lineage>
        <taxon>Bacteria</taxon>
        <taxon>Pseudomonadati</taxon>
        <taxon>Bacteroidota</taxon>
        <taxon>Flavobacteriia</taxon>
        <taxon>Flavobacteriales</taxon>
        <taxon>Flavobacteriaceae</taxon>
        <taxon>Sediminicola</taxon>
    </lineage>
</organism>
<dbReference type="AlphaFoldDB" id="A0A2A4G665"/>
<dbReference type="PANTHER" id="PTHR12835">
    <property type="entry name" value="BIOTIN PROTEIN LIGASE"/>
    <property type="match status" value="1"/>
</dbReference>
<name>A0A2A4G665_9FLAO</name>
<dbReference type="RefSeq" id="WP_097443430.1">
    <property type="nucleotide sequence ID" value="NZ_NBWU01000005.1"/>
</dbReference>
<dbReference type="EMBL" id="NBWU01000005">
    <property type="protein sequence ID" value="PCE63478.1"/>
    <property type="molecule type" value="Genomic_DNA"/>
</dbReference>
<dbReference type="PROSITE" id="PS51733">
    <property type="entry name" value="BPL_LPL_CATALYTIC"/>
    <property type="match status" value="1"/>
</dbReference>
<dbReference type="GO" id="GO:0004077">
    <property type="term" value="F:biotin--[biotin carboxyl-carrier protein] ligase activity"/>
    <property type="evidence" value="ECO:0007669"/>
    <property type="project" value="InterPro"/>
</dbReference>
<keyword evidence="4" id="KW-1185">Reference proteome</keyword>
<dbReference type="CDD" id="cd16442">
    <property type="entry name" value="BPL"/>
    <property type="match status" value="1"/>
</dbReference>
<gene>
    <name evidence="3" type="ORF">B7P33_14805</name>
</gene>
<comment type="caution">
    <text evidence="3">The sequence shown here is derived from an EMBL/GenBank/DDBJ whole genome shotgun (WGS) entry which is preliminary data.</text>
</comment>